<feature type="compositionally biased region" description="Polar residues" evidence="2">
    <location>
        <begin position="455"/>
        <end position="485"/>
    </location>
</feature>
<protein>
    <submittedName>
        <fullName evidence="3">Integrase, catalytic region, zinc finger, CCHC-type, peptidase aspartic, catalytic</fullName>
    </submittedName>
</protein>
<organism evidence="3">
    <name type="scientific">Tanacetum cinerariifolium</name>
    <name type="common">Dalmatian daisy</name>
    <name type="synonym">Chrysanthemum cinerariifolium</name>
    <dbReference type="NCBI Taxonomy" id="118510"/>
    <lineage>
        <taxon>Eukaryota</taxon>
        <taxon>Viridiplantae</taxon>
        <taxon>Streptophyta</taxon>
        <taxon>Embryophyta</taxon>
        <taxon>Tracheophyta</taxon>
        <taxon>Spermatophyta</taxon>
        <taxon>Magnoliopsida</taxon>
        <taxon>eudicotyledons</taxon>
        <taxon>Gunneridae</taxon>
        <taxon>Pentapetalae</taxon>
        <taxon>asterids</taxon>
        <taxon>campanulids</taxon>
        <taxon>Asterales</taxon>
        <taxon>Asteraceae</taxon>
        <taxon>Asteroideae</taxon>
        <taxon>Anthemideae</taxon>
        <taxon>Anthemidinae</taxon>
        <taxon>Tanacetum</taxon>
    </lineage>
</organism>
<proteinExistence type="predicted"/>
<dbReference type="AlphaFoldDB" id="A0A699JF53"/>
<accession>A0A699JF53</accession>
<feature type="region of interest" description="Disordered" evidence="2">
    <location>
        <begin position="440"/>
        <end position="522"/>
    </location>
</feature>
<evidence type="ECO:0000313" key="3">
    <source>
        <dbReference type="EMBL" id="GFA33644.1"/>
    </source>
</evidence>
<feature type="coiled-coil region" evidence="1">
    <location>
        <begin position="270"/>
        <end position="320"/>
    </location>
</feature>
<sequence>MIAKMNDHDCVTHKVKIAPHDYSKENFLATFTPQKQLSLEQILWSNDLMKLKSKALKERTKVSRPIKALTVYHLNTPAMLVPRVLPTKSQVKIHIFTLIQLFLEFDKTCKMRITPTGLTEGERGFEQTKACYLKEVIPFFKTLKDNFKGIQKAITKEMKDVFEELEAEVAQYAVDRKHDAIEPKNVLIANDNLIAECLSKEVFLVATNFELNVAQFTEMTIAHTAVAARCLALEAELANLHSIGNNPPTPDKDTPDFDSVFVIGKMQSSLQGKDNVIRQLRKQLSQLQLTRSDIDRTLQVQTADSQITKLTEQVTDLQAQNSLFGAKNDKIKQHYKELYDSIKITRAKHLDQVTKLIAENVNLKTSVSKDKVNPQLSARDKHAIDVEPIVPRLRNNRDAHLDYLRHLKDSVETIHDIIEDAKLAHIPLIRKKQVIVAKPSDKLDSTTHRHVVPVKSQQTNVPVPPSTGVNGCPNASGSQPKSNVKPNRISPAKGVNKLPVEDQPRTNKSHLKTSNRVDSSRRLKHTVINLNSDSICQTCHKCLTSSNHDLCMATCLQYVVATPFNRHNCNVERKVKQVWKPKQVRQVWQPIGKVLTTIGHQWRPTGRIFNLGNQCPLIRFTPPKVVSAKQNKKRAIRFGNDHFSVIMGYGDYVIGDSVISRVYYVEGLGHNLFYVGQFCDSDLEVAFRKHSCYVRDTDGVELLKGSRGSNLYTILVEDMMKSSPICLFSKASKNKSWLWHHV</sequence>
<comment type="caution">
    <text evidence="3">The sequence shown here is derived from an EMBL/GenBank/DDBJ whole genome shotgun (WGS) entry which is preliminary data.</text>
</comment>
<keyword evidence="1" id="KW-0175">Coiled coil</keyword>
<gene>
    <name evidence="3" type="ORF">Tci_605616</name>
</gene>
<evidence type="ECO:0000256" key="2">
    <source>
        <dbReference type="SAM" id="MobiDB-lite"/>
    </source>
</evidence>
<reference evidence="3" key="1">
    <citation type="journal article" date="2019" name="Sci. Rep.">
        <title>Draft genome of Tanacetum cinerariifolium, the natural source of mosquito coil.</title>
        <authorList>
            <person name="Yamashiro T."/>
            <person name="Shiraishi A."/>
            <person name="Satake H."/>
            <person name="Nakayama K."/>
        </authorList>
    </citation>
    <scope>NUCLEOTIDE SEQUENCE</scope>
</reference>
<name>A0A699JF53_TANCI</name>
<evidence type="ECO:0000256" key="1">
    <source>
        <dbReference type="SAM" id="Coils"/>
    </source>
</evidence>
<dbReference type="EMBL" id="BKCJ010406637">
    <property type="protein sequence ID" value="GFA33644.1"/>
    <property type="molecule type" value="Genomic_DNA"/>
</dbReference>